<dbReference type="Proteomes" id="UP000054099">
    <property type="component" value="Unassembled WGS sequence"/>
</dbReference>
<accession>A0A0V8JDC8</accession>
<protein>
    <recommendedName>
        <fullName evidence="9">Cytochrome c oxidase assembly factor CtaG</fullName>
    </recommendedName>
</protein>
<gene>
    <name evidence="7" type="ORF">AS030_05330</name>
</gene>
<keyword evidence="8" id="KW-1185">Reference proteome</keyword>
<proteinExistence type="predicted"/>
<feature type="transmembrane region" description="Helical" evidence="6">
    <location>
        <begin position="155"/>
        <end position="179"/>
    </location>
</feature>
<dbReference type="EMBL" id="LNQN01000001">
    <property type="protein sequence ID" value="KSU84948.1"/>
    <property type="molecule type" value="Genomic_DNA"/>
</dbReference>
<feature type="transmembrane region" description="Helical" evidence="6">
    <location>
        <begin position="20"/>
        <end position="38"/>
    </location>
</feature>
<keyword evidence="2" id="KW-1003">Cell membrane</keyword>
<evidence type="ECO:0000256" key="6">
    <source>
        <dbReference type="SAM" id="Phobius"/>
    </source>
</evidence>
<reference evidence="7 8" key="1">
    <citation type="journal article" date="2014" name="Antonie Van Leeuwenhoek">
        <title>Fictibacillus enclensis sp. nov., isolated from marine sediment.</title>
        <authorList>
            <person name="Dastager S.G."/>
            <person name="Mawlankar R."/>
            <person name="Srinivasan K."/>
            <person name="Tang S.K."/>
            <person name="Lee J.C."/>
            <person name="Ramana V.V."/>
            <person name="Shouche Y.S."/>
        </authorList>
    </citation>
    <scope>NUCLEOTIDE SEQUENCE [LARGE SCALE GENOMIC DNA]</scope>
    <source>
        <strain evidence="7 8">NIO-1003</strain>
    </source>
</reference>
<dbReference type="OrthoDB" id="128422at2"/>
<organism evidence="7 8">
    <name type="scientific">Fictibacillus enclensis</name>
    <dbReference type="NCBI Taxonomy" id="1017270"/>
    <lineage>
        <taxon>Bacteria</taxon>
        <taxon>Bacillati</taxon>
        <taxon>Bacillota</taxon>
        <taxon>Bacilli</taxon>
        <taxon>Bacillales</taxon>
        <taxon>Fictibacillaceae</taxon>
        <taxon>Fictibacillus</taxon>
    </lineage>
</organism>
<keyword evidence="3 6" id="KW-0812">Transmembrane</keyword>
<feature type="transmembrane region" description="Helical" evidence="6">
    <location>
        <begin position="191"/>
        <end position="216"/>
    </location>
</feature>
<feature type="transmembrane region" description="Helical" evidence="6">
    <location>
        <begin position="120"/>
        <end position="143"/>
    </location>
</feature>
<evidence type="ECO:0000256" key="2">
    <source>
        <dbReference type="ARBA" id="ARBA00022475"/>
    </source>
</evidence>
<sequence>MNHHMMAPEKLSDFSFYSLYRPDIFLIILVIGILYYRFYGVQSSELKATLLQKIFFTVGLVFLYISKGSPLNVIGHHYLFSVHMLEMAISYLVVPPFLILGMPHDFYLKWMKRDKGLIRLIHFLTQPLIAILVFIALFSIYHMPVIFDAIMANGLLMFFSHSLLFITAFTMWWPVLCPVEELTTLSELKKVGYVFASGVLLTPACALIMFSSHVLYDTYAHAPLLFSFLPPLEDQNSGGILMKVLQEAVYGTVLGHIFYKWVKKERAKDKEDLVKIKLTAAAKNS</sequence>
<dbReference type="RefSeq" id="WP_061969192.1">
    <property type="nucleotide sequence ID" value="NZ_FMAV01000001.1"/>
</dbReference>
<comment type="subcellular location">
    <subcellularLocation>
        <location evidence="1">Cell membrane</location>
        <topology evidence="1">Multi-pass membrane protein</topology>
    </subcellularLocation>
</comment>
<keyword evidence="5 6" id="KW-0472">Membrane</keyword>
<name>A0A0V8JDC8_9BACL</name>
<dbReference type="InterPro" id="IPR019108">
    <property type="entry name" value="Caa3_assmbl_CtaG-rel"/>
</dbReference>
<feature type="transmembrane region" description="Helical" evidence="6">
    <location>
        <begin position="236"/>
        <end position="259"/>
    </location>
</feature>
<dbReference type="GO" id="GO:0005886">
    <property type="term" value="C:plasma membrane"/>
    <property type="evidence" value="ECO:0007669"/>
    <property type="project" value="UniProtKB-SubCell"/>
</dbReference>
<evidence type="ECO:0000256" key="1">
    <source>
        <dbReference type="ARBA" id="ARBA00004651"/>
    </source>
</evidence>
<evidence type="ECO:0000313" key="7">
    <source>
        <dbReference type="EMBL" id="KSU84948.1"/>
    </source>
</evidence>
<dbReference type="AlphaFoldDB" id="A0A0V8JDC8"/>
<evidence type="ECO:0000256" key="5">
    <source>
        <dbReference type="ARBA" id="ARBA00023136"/>
    </source>
</evidence>
<evidence type="ECO:0000256" key="3">
    <source>
        <dbReference type="ARBA" id="ARBA00022692"/>
    </source>
</evidence>
<evidence type="ECO:0000313" key="8">
    <source>
        <dbReference type="Proteomes" id="UP000054099"/>
    </source>
</evidence>
<keyword evidence="4 6" id="KW-1133">Transmembrane helix</keyword>
<evidence type="ECO:0008006" key="9">
    <source>
        <dbReference type="Google" id="ProtNLM"/>
    </source>
</evidence>
<comment type="caution">
    <text evidence="7">The sequence shown here is derived from an EMBL/GenBank/DDBJ whole genome shotgun (WGS) entry which is preliminary data.</text>
</comment>
<dbReference type="Pfam" id="PF09678">
    <property type="entry name" value="Caa3_CtaG"/>
    <property type="match status" value="1"/>
</dbReference>
<feature type="transmembrane region" description="Helical" evidence="6">
    <location>
        <begin position="50"/>
        <end position="66"/>
    </location>
</feature>
<evidence type="ECO:0000256" key="4">
    <source>
        <dbReference type="ARBA" id="ARBA00022989"/>
    </source>
</evidence>
<feature type="transmembrane region" description="Helical" evidence="6">
    <location>
        <begin position="78"/>
        <end position="100"/>
    </location>
</feature>